<evidence type="ECO:0000256" key="10">
    <source>
        <dbReference type="PIRSR" id="PIRSR634016-3"/>
    </source>
</evidence>
<evidence type="ECO:0000313" key="18">
    <source>
        <dbReference type="Proteomes" id="UP000072421"/>
    </source>
</evidence>
<keyword evidence="3 12" id="KW-0031">Aminopeptidase</keyword>
<feature type="chain" id="PRO_5007276992" description="Aminopeptidase" evidence="13">
    <location>
        <begin position="24"/>
        <end position="908"/>
    </location>
</feature>
<dbReference type="InterPro" id="IPR014782">
    <property type="entry name" value="Peptidase_M1_dom"/>
</dbReference>
<dbReference type="OrthoDB" id="100605at2"/>
<dbReference type="InterPro" id="IPR024571">
    <property type="entry name" value="ERAP1-like_C_dom"/>
</dbReference>
<dbReference type="EMBL" id="CP013232">
    <property type="protein sequence ID" value="AMO97056.1"/>
    <property type="molecule type" value="Genomic_DNA"/>
</dbReference>
<gene>
    <name evidence="17" type="ORF">CFter6_4463</name>
</gene>
<evidence type="ECO:0000256" key="7">
    <source>
        <dbReference type="ARBA" id="ARBA00022833"/>
    </source>
</evidence>
<dbReference type="PATRIC" id="fig|158899.10.peg.4423"/>
<keyword evidence="5 10" id="KW-0479">Metal-binding</keyword>
<dbReference type="Gene3D" id="1.25.50.20">
    <property type="match status" value="1"/>
</dbReference>
<dbReference type="Gene3D" id="1.10.390.10">
    <property type="entry name" value="Neutral Protease Domain 2"/>
    <property type="match status" value="1"/>
</dbReference>
<feature type="binding site" evidence="10">
    <location>
        <position position="336"/>
    </location>
    <ligand>
        <name>Zn(2+)</name>
        <dbReference type="ChEBI" id="CHEBI:29105"/>
        <note>catalytic</note>
    </ligand>
</feature>
<evidence type="ECO:0000313" key="17">
    <source>
        <dbReference type="EMBL" id="AMO97056.1"/>
    </source>
</evidence>
<dbReference type="GO" id="GO:0005615">
    <property type="term" value="C:extracellular space"/>
    <property type="evidence" value="ECO:0007669"/>
    <property type="project" value="TreeGrafter"/>
</dbReference>
<sequence>MCTTRRFTLTALALGIASFNAAAATPNDSAPLGKLPRWAQPLAYQLDLRVDPQQSDYSGNATIDIDLKQAADHLWLHGQDLNVSKVTLTDKRKKTYAAQYKVAAQKEGVAAIEFGQTLPAGRYSVALEYSAPFNQQLEGVYKVSSQGAPYVITQMEAISARYAFPGFDEPAFKTPFTLSLTVPENQVAVANTRQVGEQKLEKSQDRGWHKLSFAPTRPLPTYLVAFAVGPWDVVNGPEIPATKWRPQATPLRGIAPQGEGERIKPALAQTPAIITALEDYFGFGYPFDKVDLLAAPDFAAGAMENPGLVTFRDYLMLLDANSPAHNVRGSFNVTAHELAHQWFGDTVTMPWWDDLWLNEAFATWMQSKITRQLHPEYRADLELISGASYAMQSDSLVSVRRIRQPITGNGDIETAFDGITYQKGAAVLNMFERYLGTDTFRQGVRAYIKQHQFSSATADDLVAALAKASGKDQRFAKAMQSFLDQSGVPLVDTSLSWEDGKAVLHLKQQRYLPLGSTGEAKRLWGIPVCVRYGVADSSGNGSAKTQCELLDQEQGKMVLQGASASSWYMPNADAAGYYRFNMAHEDLARLTASLGQLPDTEQLAYADAINAGFDGGALDAAAVLAAAPRLAQSNTREVATALIPTLKWLSRHEARNPAQQARLVELARQMYLPRLQQLGYQRRANESQDDALLRASLASFLALDMKLPEVRQALLAQGKQALQPNADGQIKLAAANPDLLRSVLAVTAQENPQDSSDSAIDVLIKALGNTSEPAQRMAILSGLGSAKAAGNAERARNLALDPRVKVGEISTLLYASREDGEGRDAMWKWFTANHAQLIKRSGDSSGGKLPGLVAGDSCSQREADRLTTFFQPLLKQLPGAERGLAQTRERALLCTALRDKQDPEAILR</sequence>
<reference evidence="17 18" key="1">
    <citation type="submission" date="2015-11" db="EMBL/GenBank/DDBJ databases">
        <title>Exploring the genomic traits of fungus-feeding bacterial genus Collimonas.</title>
        <authorList>
            <person name="Song C."/>
            <person name="Schmidt R."/>
            <person name="de Jager V."/>
            <person name="Krzyzanowska D."/>
            <person name="Jongedijk E."/>
            <person name="Cankar K."/>
            <person name="Beekwilder J."/>
            <person name="van Veen A."/>
            <person name="de Boer W."/>
            <person name="van Veen J.A."/>
            <person name="Garbeva P."/>
        </authorList>
    </citation>
    <scope>NUCLEOTIDE SEQUENCE [LARGE SCALE GENOMIC DNA]</scope>
    <source>
        <strain evidence="17 18">Ter6</strain>
    </source>
</reference>
<keyword evidence="8 12" id="KW-0482">Metalloprotease</keyword>
<comment type="cofactor">
    <cofactor evidence="10 12">
        <name>Zn(2+)</name>
        <dbReference type="ChEBI" id="CHEBI:29105"/>
    </cofactor>
    <text evidence="10 12">Binds 1 zinc ion per subunit.</text>
</comment>
<feature type="site" description="Transition state stabilizer" evidence="11">
    <location>
        <position position="421"/>
    </location>
</feature>
<keyword evidence="6 12" id="KW-0378">Hydrolase</keyword>
<accession>A0A127PGW8</accession>
<comment type="similarity">
    <text evidence="2 12">Belongs to the peptidase M1 family.</text>
</comment>
<evidence type="ECO:0000256" key="3">
    <source>
        <dbReference type="ARBA" id="ARBA00022438"/>
    </source>
</evidence>
<dbReference type="Gene3D" id="2.60.40.1910">
    <property type="match status" value="1"/>
</dbReference>
<keyword evidence="7 10" id="KW-0862">Zinc</keyword>
<dbReference type="InterPro" id="IPR050344">
    <property type="entry name" value="Peptidase_M1_aminopeptidases"/>
</dbReference>
<dbReference type="Pfam" id="PF17900">
    <property type="entry name" value="Peptidase_M1_N"/>
    <property type="match status" value="1"/>
</dbReference>
<dbReference type="InterPro" id="IPR034016">
    <property type="entry name" value="M1_APN-typ"/>
</dbReference>
<feature type="domain" description="Aminopeptidase N-like N-terminal" evidence="16">
    <location>
        <begin position="40"/>
        <end position="223"/>
    </location>
</feature>
<protein>
    <recommendedName>
        <fullName evidence="12">Aminopeptidase</fullName>
        <ecNumber evidence="12">3.4.11.-</ecNumber>
    </recommendedName>
</protein>
<evidence type="ECO:0000259" key="14">
    <source>
        <dbReference type="Pfam" id="PF01433"/>
    </source>
</evidence>
<feature type="binding site" evidence="10">
    <location>
        <position position="359"/>
    </location>
    <ligand>
        <name>Zn(2+)</name>
        <dbReference type="ChEBI" id="CHEBI:29105"/>
        <note>catalytic</note>
    </ligand>
</feature>
<evidence type="ECO:0000256" key="2">
    <source>
        <dbReference type="ARBA" id="ARBA00010136"/>
    </source>
</evidence>
<dbReference type="GO" id="GO:0005737">
    <property type="term" value="C:cytoplasm"/>
    <property type="evidence" value="ECO:0007669"/>
    <property type="project" value="TreeGrafter"/>
</dbReference>
<evidence type="ECO:0000256" key="8">
    <source>
        <dbReference type="ARBA" id="ARBA00023049"/>
    </source>
</evidence>
<evidence type="ECO:0000259" key="15">
    <source>
        <dbReference type="Pfam" id="PF11838"/>
    </source>
</evidence>
<feature type="active site" description="Proton acceptor" evidence="9">
    <location>
        <position position="337"/>
    </location>
</feature>
<dbReference type="GO" id="GO:0016285">
    <property type="term" value="F:alanyl aminopeptidase activity"/>
    <property type="evidence" value="ECO:0007669"/>
    <property type="project" value="UniProtKB-EC"/>
</dbReference>
<dbReference type="InterPro" id="IPR042097">
    <property type="entry name" value="Aminopeptidase_N-like_N_sf"/>
</dbReference>
<dbReference type="GO" id="GO:0016020">
    <property type="term" value="C:membrane"/>
    <property type="evidence" value="ECO:0007669"/>
    <property type="project" value="TreeGrafter"/>
</dbReference>
<feature type="signal peptide" evidence="13">
    <location>
        <begin position="1"/>
        <end position="23"/>
    </location>
</feature>
<evidence type="ECO:0000256" key="6">
    <source>
        <dbReference type="ARBA" id="ARBA00022801"/>
    </source>
</evidence>
<dbReference type="InterPro" id="IPR001930">
    <property type="entry name" value="Peptidase_M1"/>
</dbReference>
<dbReference type="SUPFAM" id="SSF55486">
    <property type="entry name" value="Metalloproteases ('zincins'), catalytic domain"/>
    <property type="match status" value="1"/>
</dbReference>
<dbReference type="SUPFAM" id="SSF63737">
    <property type="entry name" value="Leukotriene A4 hydrolase N-terminal domain"/>
    <property type="match status" value="1"/>
</dbReference>
<dbReference type="CDD" id="cd09601">
    <property type="entry name" value="M1_APN-Q_like"/>
    <property type="match status" value="1"/>
</dbReference>
<dbReference type="Pfam" id="PF01433">
    <property type="entry name" value="Peptidase_M1"/>
    <property type="match status" value="1"/>
</dbReference>
<evidence type="ECO:0000256" key="4">
    <source>
        <dbReference type="ARBA" id="ARBA00022670"/>
    </source>
</evidence>
<dbReference type="Gene3D" id="2.60.40.1730">
    <property type="entry name" value="tricorn interacting facor f3 domain"/>
    <property type="match status" value="1"/>
</dbReference>
<feature type="binding site" evidence="10">
    <location>
        <position position="340"/>
    </location>
    <ligand>
        <name>Zn(2+)</name>
        <dbReference type="ChEBI" id="CHEBI:29105"/>
        <note>catalytic</note>
    </ligand>
</feature>
<evidence type="ECO:0000256" key="13">
    <source>
        <dbReference type="SAM" id="SignalP"/>
    </source>
</evidence>
<keyword evidence="13" id="KW-0732">Signal</keyword>
<dbReference type="FunFam" id="1.10.390.10:FF:000006">
    <property type="entry name" value="Puromycin-sensitive aminopeptidase"/>
    <property type="match status" value="1"/>
</dbReference>
<dbReference type="AlphaFoldDB" id="A0A127PGW8"/>
<dbReference type="PANTHER" id="PTHR11533:SF174">
    <property type="entry name" value="PUROMYCIN-SENSITIVE AMINOPEPTIDASE-RELATED"/>
    <property type="match status" value="1"/>
</dbReference>
<feature type="domain" description="ERAP1-like C-terminal" evidence="15">
    <location>
        <begin position="567"/>
        <end position="890"/>
    </location>
</feature>
<dbReference type="InterPro" id="IPR045357">
    <property type="entry name" value="Aminopeptidase_N-like_N"/>
</dbReference>
<organism evidence="17">
    <name type="scientific">Collimonas fungivorans</name>
    <dbReference type="NCBI Taxonomy" id="158899"/>
    <lineage>
        <taxon>Bacteria</taxon>
        <taxon>Pseudomonadati</taxon>
        <taxon>Pseudomonadota</taxon>
        <taxon>Betaproteobacteria</taxon>
        <taxon>Burkholderiales</taxon>
        <taxon>Oxalobacteraceae</taxon>
        <taxon>Collimonas</taxon>
    </lineage>
</organism>
<dbReference type="InterPro" id="IPR027268">
    <property type="entry name" value="Peptidase_M4/M1_CTD_sf"/>
</dbReference>
<dbReference type="GO" id="GO:0070006">
    <property type="term" value="F:metalloaminopeptidase activity"/>
    <property type="evidence" value="ECO:0007669"/>
    <property type="project" value="TreeGrafter"/>
</dbReference>
<dbReference type="GO" id="GO:0006508">
    <property type="term" value="P:proteolysis"/>
    <property type="evidence" value="ECO:0007669"/>
    <property type="project" value="UniProtKB-KW"/>
</dbReference>
<evidence type="ECO:0000259" key="16">
    <source>
        <dbReference type="Pfam" id="PF17900"/>
    </source>
</evidence>
<dbReference type="GO" id="GO:0042277">
    <property type="term" value="F:peptide binding"/>
    <property type="evidence" value="ECO:0007669"/>
    <property type="project" value="TreeGrafter"/>
</dbReference>
<dbReference type="GO" id="GO:0008270">
    <property type="term" value="F:zinc ion binding"/>
    <property type="evidence" value="ECO:0007669"/>
    <property type="project" value="UniProtKB-UniRule"/>
</dbReference>
<dbReference type="GO" id="GO:0043171">
    <property type="term" value="P:peptide catabolic process"/>
    <property type="evidence" value="ECO:0007669"/>
    <property type="project" value="TreeGrafter"/>
</dbReference>
<evidence type="ECO:0000256" key="5">
    <source>
        <dbReference type="ARBA" id="ARBA00022723"/>
    </source>
</evidence>
<keyword evidence="4 12" id="KW-0645">Protease</keyword>
<feature type="domain" description="Peptidase M1 membrane alanine aminopeptidase" evidence="14">
    <location>
        <begin position="267"/>
        <end position="473"/>
    </location>
</feature>
<proteinExistence type="inferred from homology"/>
<dbReference type="PRINTS" id="PR00756">
    <property type="entry name" value="ALADIPTASE"/>
</dbReference>
<dbReference type="Proteomes" id="UP000072421">
    <property type="component" value="Chromosome"/>
</dbReference>
<evidence type="ECO:0000256" key="11">
    <source>
        <dbReference type="PIRSR" id="PIRSR634016-4"/>
    </source>
</evidence>
<dbReference type="RefSeq" id="WP_061541487.1">
    <property type="nucleotide sequence ID" value="NZ_CP013232.1"/>
</dbReference>
<evidence type="ECO:0000256" key="9">
    <source>
        <dbReference type="PIRSR" id="PIRSR634016-1"/>
    </source>
</evidence>
<comment type="catalytic activity">
    <reaction evidence="1">
        <text>Release of an N-terminal amino acid, Xaa-|-Yaa- from a peptide, amide or arylamide. Xaa is preferably Ala, but may be most amino acids including Pro (slow action). When a terminal hydrophobic residue is followed by a prolyl residue, the two may be released as an intact Xaa-Pro dipeptide.</text>
        <dbReference type="EC" id="3.4.11.2"/>
    </reaction>
</comment>
<dbReference type="EC" id="3.4.11.-" evidence="12"/>
<name>A0A127PGW8_9BURK</name>
<dbReference type="PANTHER" id="PTHR11533">
    <property type="entry name" value="PROTEASE M1 ZINC METALLOPROTEASE"/>
    <property type="match status" value="1"/>
</dbReference>
<dbReference type="Pfam" id="PF11838">
    <property type="entry name" value="ERAP1_C"/>
    <property type="match status" value="1"/>
</dbReference>
<evidence type="ECO:0000256" key="12">
    <source>
        <dbReference type="RuleBase" id="RU364040"/>
    </source>
</evidence>
<evidence type="ECO:0000256" key="1">
    <source>
        <dbReference type="ARBA" id="ARBA00000098"/>
    </source>
</evidence>